<comment type="caution">
    <text evidence="2">The sequence shown here is derived from an EMBL/GenBank/DDBJ whole genome shotgun (WGS) entry which is preliminary data.</text>
</comment>
<protein>
    <submittedName>
        <fullName evidence="2">Uncharacterized protein</fullName>
    </submittedName>
</protein>
<evidence type="ECO:0000313" key="3">
    <source>
        <dbReference type="Proteomes" id="UP000298663"/>
    </source>
</evidence>
<dbReference type="EMBL" id="AZBU02000001">
    <property type="protein sequence ID" value="TMS36605.1"/>
    <property type="molecule type" value="Genomic_DNA"/>
</dbReference>
<gene>
    <name evidence="2" type="ORF">L596_003734</name>
</gene>
<name>A0A4U8UV46_STECR</name>
<reference evidence="2 3" key="1">
    <citation type="journal article" date="2015" name="Genome Biol.">
        <title>Comparative genomics of Steinernema reveals deeply conserved gene regulatory networks.</title>
        <authorList>
            <person name="Dillman A.R."/>
            <person name="Macchietto M."/>
            <person name="Porter C.F."/>
            <person name="Rogers A."/>
            <person name="Williams B."/>
            <person name="Antoshechkin I."/>
            <person name="Lee M.M."/>
            <person name="Goodwin Z."/>
            <person name="Lu X."/>
            <person name="Lewis E.E."/>
            <person name="Goodrich-Blair H."/>
            <person name="Stock S.P."/>
            <person name="Adams B.J."/>
            <person name="Sternberg P.W."/>
            <person name="Mortazavi A."/>
        </authorList>
    </citation>
    <scope>NUCLEOTIDE SEQUENCE [LARGE SCALE GENOMIC DNA]</scope>
    <source>
        <strain evidence="2 3">ALL</strain>
    </source>
</reference>
<dbReference type="EMBL" id="CM016762">
    <property type="protein sequence ID" value="TMS36605.1"/>
    <property type="molecule type" value="Genomic_DNA"/>
</dbReference>
<dbReference type="Proteomes" id="UP000298663">
    <property type="component" value="Chromosome X"/>
</dbReference>
<accession>A0A4U8UV46</accession>
<sequence>MAEIRNYSQNVGNKLRVSERRLCGPRGAGLKFVATNKCPLKRIYGRFFEDTQINDVSAQRPRPREKTTIQHRCDDAAGWPSNGEMKVAQGGASDDAGSLGSPNFYLNFPA</sequence>
<organism evidence="2 3">
    <name type="scientific">Steinernema carpocapsae</name>
    <name type="common">Entomopathogenic nematode</name>
    <dbReference type="NCBI Taxonomy" id="34508"/>
    <lineage>
        <taxon>Eukaryota</taxon>
        <taxon>Metazoa</taxon>
        <taxon>Ecdysozoa</taxon>
        <taxon>Nematoda</taxon>
        <taxon>Chromadorea</taxon>
        <taxon>Rhabditida</taxon>
        <taxon>Tylenchina</taxon>
        <taxon>Panagrolaimomorpha</taxon>
        <taxon>Strongyloidoidea</taxon>
        <taxon>Steinernematidae</taxon>
        <taxon>Steinernema</taxon>
    </lineage>
</organism>
<dbReference type="AlphaFoldDB" id="A0A4U8UV46"/>
<proteinExistence type="predicted"/>
<keyword evidence="3" id="KW-1185">Reference proteome</keyword>
<evidence type="ECO:0000256" key="1">
    <source>
        <dbReference type="SAM" id="MobiDB-lite"/>
    </source>
</evidence>
<reference evidence="2 3" key="2">
    <citation type="journal article" date="2019" name="G3 (Bethesda)">
        <title>Hybrid Assembly of the Genome of the Entomopathogenic Nematode Steinernema carpocapsae Identifies the X-Chromosome.</title>
        <authorList>
            <person name="Serra L."/>
            <person name="Macchietto M."/>
            <person name="Macias-Munoz A."/>
            <person name="McGill C.J."/>
            <person name="Rodriguez I.M."/>
            <person name="Rodriguez B."/>
            <person name="Murad R."/>
            <person name="Mortazavi A."/>
        </authorList>
    </citation>
    <scope>NUCLEOTIDE SEQUENCE [LARGE SCALE GENOMIC DNA]</scope>
    <source>
        <strain evidence="2 3">ALL</strain>
    </source>
</reference>
<evidence type="ECO:0000313" key="2">
    <source>
        <dbReference type="EMBL" id="TMS36605.1"/>
    </source>
</evidence>
<feature type="compositionally biased region" description="Low complexity" evidence="1">
    <location>
        <begin position="90"/>
        <end position="101"/>
    </location>
</feature>
<feature type="region of interest" description="Disordered" evidence="1">
    <location>
        <begin position="74"/>
        <end position="110"/>
    </location>
</feature>